<protein>
    <recommendedName>
        <fullName evidence="3">FtsX extracellular domain-containing protein</fullName>
    </recommendedName>
</protein>
<proteinExistence type="predicted"/>
<dbReference type="AlphaFoldDB" id="A0A9Y2MWX7"/>
<dbReference type="Proteomes" id="UP001236014">
    <property type="component" value="Chromosome"/>
</dbReference>
<dbReference type="EMBL" id="CP127294">
    <property type="protein sequence ID" value="WIX78237.1"/>
    <property type="molecule type" value="Genomic_DNA"/>
</dbReference>
<evidence type="ECO:0000313" key="2">
    <source>
        <dbReference type="Proteomes" id="UP001236014"/>
    </source>
</evidence>
<evidence type="ECO:0000313" key="1">
    <source>
        <dbReference type="EMBL" id="WIX78237.1"/>
    </source>
</evidence>
<dbReference type="RefSeq" id="WP_285968960.1">
    <property type="nucleotide sequence ID" value="NZ_CP127294.1"/>
</dbReference>
<name>A0A9Y2MWX7_9PSEU</name>
<gene>
    <name evidence="1" type="ORF">QRX50_43830</name>
</gene>
<evidence type="ECO:0008006" key="3">
    <source>
        <dbReference type="Google" id="ProtNLM"/>
    </source>
</evidence>
<reference evidence="1 2" key="1">
    <citation type="submission" date="2023-06" db="EMBL/GenBank/DDBJ databases">
        <authorList>
            <person name="Oyuntsetseg B."/>
            <person name="Kim S.B."/>
        </authorList>
    </citation>
    <scope>NUCLEOTIDE SEQUENCE [LARGE SCALE GENOMIC DNA]</scope>
    <source>
        <strain evidence="1 2">2-15</strain>
    </source>
</reference>
<accession>A0A9Y2MWX7</accession>
<sequence>MRIRLWRWLAPVLVVALGVGAGAAFLVAGSVRAVALPVARPSAPSTGRQPCLAVQVYFRDDDSMRRAAAELGNDPKARRVDLDPQALTWTEFKKIYKQDPAKIAATSESAMPATVVVIPVPGTDLNGYAAELKQRFPDARKVQQLDVEATWKKYHPGVQGFVCA</sequence>
<keyword evidence="2" id="KW-1185">Reference proteome</keyword>
<organism evidence="1 2">
    <name type="scientific">Amycolatopsis carbonis</name>
    <dbReference type="NCBI Taxonomy" id="715471"/>
    <lineage>
        <taxon>Bacteria</taxon>
        <taxon>Bacillati</taxon>
        <taxon>Actinomycetota</taxon>
        <taxon>Actinomycetes</taxon>
        <taxon>Pseudonocardiales</taxon>
        <taxon>Pseudonocardiaceae</taxon>
        <taxon>Amycolatopsis</taxon>
    </lineage>
</organism>
<dbReference type="KEGG" id="acab:QRX50_43830"/>